<organism evidence="1">
    <name type="scientific">bioreactor metagenome</name>
    <dbReference type="NCBI Taxonomy" id="1076179"/>
    <lineage>
        <taxon>unclassified sequences</taxon>
        <taxon>metagenomes</taxon>
        <taxon>ecological metagenomes</taxon>
    </lineage>
</organism>
<protein>
    <submittedName>
        <fullName evidence="1">Uncharacterized protein</fullName>
    </submittedName>
</protein>
<dbReference type="EMBL" id="VSSQ01007394">
    <property type="protein sequence ID" value="MPM35776.1"/>
    <property type="molecule type" value="Genomic_DNA"/>
</dbReference>
<sequence length="142" mass="16013">MSGEQVSSVHHLHRHRVAYGKHVHRAHAVVKSYPAADDAQMLTAAAKSSREALMVVPLGVKGNIFESLDDLFFIKQGCHRKTARVFSDHQAAYALIRLGVKPSDIFQISGRTDIKRIDPPILQCLRQTFDSFFLYHMDNCLL</sequence>
<accession>A0A644Z4J0</accession>
<gene>
    <name evidence="1" type="ORF">SDC9_82370</name>
</gene>
<name>A0A644Z4J0_9ZZZZ</name>
<reference evidence="1" key="1">
    <citation type="submission" date="2019-08" db="EMBL/GenBank/DDBJ databases">
        <authorList>
            <person name="Kucharzyk K."/>
            <person name="Murdoch R.W."/>
            <person name="Higgins S."/>
            <person name="Loffler F."/>
        </authorList>
    </citation>
    <scope>NUCLEOTIDE SEQUENCE</scope>
</reference>
<dbReference type="AlphaFoldDB" id="A0A644Z4J0"/>
<proteinExistence type="predicted"/>
<evidence type="ECO:0000313" key="1">
    <source>
        <dbReference type="EMBL" id="MPM35776.1"/>
    </source>
</evidence>
<comment type="caution">
    <text evidence="1">The sequence shown here is derived from an EMBL/GenBank/DDBJ whole genome shotgun (WGS) entry which is preliminary data.</text>
</comment>